<feature type="compositionally biased region" description="Basic and acidic residues" evidence="2">
    <location>
        <begin position="34"/>
        <end position="51"/>
    </location>
</feature>
<comment type="similarity">
    <text evidence="1">Belongs to the BCLAF1/THRAP3 family.</text>
</comment>
<feature type="compositionally biased region" description="Acidic residues" evidence="2">
    <location>
        <begin position="167"/>
        <end position="183"/>
    </location>
</feature>
<evidence type="ECO:0000313" key="3">
    <source>
        <dbReference type="EMBL" id="TNN32865.1"/>
    </source>
</evidence>
<reference evidence="3 4" key="1">
    <citation type="submission" date="2019-03" db="EMBL/GenBank/DDBJ databases">
        <title>First draft genome of Liparis tanakae, snailfish: a comprehensive survey of snailfish specific genes.</title>
        <authorList>
            <person name="Kim W."/>
            <person name="Song I."/>
            <person name="Jeong J.-H."/>
            <person name="Kim D."/>
            <person name="Kim S."/>
            <person name="Ryu S."/>
            <person name="Song J.Y."/>
            <person name="Lee S.K."/>
        </authorList>
    </citation>
    <scope>NUCLEOTIDE SEQUENCE [LARGE SCALE GENOMIC DNA]</scope>
    <source>
        <tissue evidence="3">Muscle</tissue>
    </source>
</reference>
<feature type="compositionally biased region" description="Polar residues" evidence="2">
    <location>
        <begin position="52"/>
        <end position="61"/>
    </location>
</feature>
<feature type="compositionally biased region" description="Basic and acidic residues" evidence="2">
    <location>
        <begin position="190"/>
        <end position="202"/>
    </location>
</feature>
<dbReference type="Pfam" id="PF15440">
    <property type="entry name" value="THRAP3_BCLAF1"/>
    <property type="match status" value="1"/>
</dbReference>
<dbReference type="OrthoDB" id="9935637at2759"/>
<gene>
    <name evidence="3" type="ORF">EYF80_056970</name>
</gene>
<evidence type="ECO:0000256" key="1">
    <source>
        <dbReference type="ARBA" id="ARBA00006481"/>
    </source>
</evidence>
<dbReference type="GO" id="GO:0003712">
    <property type="term" value="F:transcription coregulator activity"/>
    <property type="evidence" value="ECO:0007669"/>
    <property type="project" value="TreeGrafter"/>
</dbReference>
<evidence type="ECO:0000313" key="4">
    <source>
        <dbReference type="Proteomes" id="UP000314294"/>
    </source>
</evidence>
<dbReference type="EMBL" id="SRLO01002461">
    <property type="protein sequence ID" value="TNN32865.1"/>
    <property type="molecule type" value="Genomic_DNA"/>
</dbReference>
<protein>
    <submittedName>
        <fullName evidence="3">Uncharacterized protein</fullName>
    </submittedName>
</protein>
<organism evidence="3 4">
    <name type="scientific">Liparis tanakae</name>
    <name type="common">Tanaka's snailfish</name>
    <dbReference type="NCBI Taxonomy" id="230148"/>
    <lineage>
        <taxon>Eukaryota</taxon>
        <taxon>Metazoa</taxon>
        <taxon>Chordata</taxon>
        <taxon>Craniata</taxon>
        <taxon>Vertebrata</taxon>
        <taxon>Euteleostomi</taxon>
        <taxon>Actinopterygii</taxon>
        <taxon>Neopterygii</taxon>
        <taxon>Teleostei</taxon>
        <taxon>Neoteleostei</taxon>
        <taxon>Acanthomorphata</taxon>
        <taxon>Eupercaria</taxon>
        <taxon>Perciformes</taxon>
        <taxon>Cottioidei</taxon>
        <taxon>Cottales</taxon>
        <taxon>Liparidae</taxon>
        <taxon>Liparis</taxon>
    </lineage>
</organism>
<name>A0A4Z2EVH2_9TELE</name>
<dbReference type="GO" id="GO:0003677">
    <property type="term" value="F:DNA binding"/>
    <property type="evidence" value="ECO:0007669"/>
    <property type="project" value="TreeGrafter"/>
</dbReference>
<dbReference type="PANTHER" id="PTHR15268:SF17">
    <property type="entry name" value="BCLAF1 AND THRAP3 FAMILY MEMBER 3"/>
    <property type="match status" value="1"/>
</dbReference>
<dbReference type="GO" id="GO:0045944">
    <property type="term" value="P:positive regulation of transcription by RNA polymerase II"/>
    <property type="evidence" value="ECO:0007669"/>
    <property type="project" value="TreeGrafter"/>
</dbReference>
<dbReference type="AlphaFoldDB" id="A0A4Z2EVH2"/>
<feature type="region of interest" description="Disordered" evidence="2">
    <location>
        <begin position="34"/>
        <end position="61"/>
    </location>
</feature>
<dbReference type="PANTHER" id="PTHR15268">
    <property type="entry name" value="THRAP3/BCLAF1"/>
    <property type="match status" value="1"/>
</dbReference>
<keyword evidence="4" id="KW-1185">Reference proteome</keyword>
<evidence type="ECO:0000256" key="2">
    <source>
        <dbReference type="SAM" id="MobiDB-lite"/>
    </source>
</evidence>
<comment type="caution">
    <text evidence="3">The sequence shown here is derived from an EMBL/GenBank/DDBJ whole genome shotgun (WGS) entry which is preliminary data.</text>
</comment>
<dbReference type="InterPro" id="IPR029199">
    <property type="entry name" value="THRAP3_BCLAF1"/>
</dbReference>
<proteinExistence type="inferred from homology"/>
<dbReference type="GO" id="GO:0016592">
    <property type="term" value="C:mediator complex"/>
    <property type="evidence" value="ECO:0007669"/>
    <property type="project" value="TreeGrafter"/>
</dbReference>
<dbReference type="Proteomes" id="UP000314294">
    <property type="component" value="Unassembled WGS sequence"/>
</dbReference>
<sequence>MREEELNRRYEMREEELNCRYKTREEELNRRYTTREEELNRRYETREEELNRSSPSFSSDRQLSADLVHVGRQRLDFLPMLEHSGTYRESSVHTGSFAREIISLVHLVKAGPRPGRPEARPGEEAPGASGGGHGHDIGERSGAAPPGAQQVGLHPVMTGSMPSFEYSDQDEPTQEDEEDEEDGFSNWMEDTSRRRGGHEAPRRGAPYAQRRNTRPVSRVDAERSNRSGAAGPNNNNNNNNW</sequence>
<feature type="region of interest" description="Disordered" evidence="2">
    <location>
        <begin position="112"/>
        <end position="241"/>
    </location>
</feature>
<accession>A0A4Z2EVH2</accession>